<feature type="region of interest" description="Disordered" evidence="1">
    <location>
        <begin position="336"/>
        <end position="389"/>
    </location>
</feature>
<gene>
    <name evidence="3" type="ORF">DEBURN_LOCUS741</name>
</gene>
<name>A0A9N8UWW7_9GLOM</name>
<feature type="compositionally biased region" description="Low complexity" evidence="1">
    <location>
        <begin position="131"/>
        <end position="143"/>
    </location>
</feature>
<feature type="region of interest" description="Disordered" evidence="1">
    <location>
        <begin position="585"/>
        <end position="648"/>
    </location>
</feature>
<dbReference type="Gene3D" id="3.40.50.410">
    <property type="entry name" value="von Willebrand factor, type A domain"/>
    <property type="match status" value="1"/>
</dbReference>
<comment type="caution">
    <text evidence="3">The sequence shown here is derived from an EMBL/GenBank/DDBJ whole genome shotgun (WGS) entry which is preliminary data.</text>
</comment>
<feature type="compositionally biased region" description="Polar residues" evidence="1">
    <location>
        <begin position="374"/>
        <end position="388"/>
    </location>
</feature>
<feature type="region of interest" description="Disordered" evidence="1">
    <location>
        <begin position="122"/>
        <end position="181"/>
    </location>
</feature>
<evidence type="ECO:0000259" key="2">
    <source>
        <dbReference type="PROSITE" id="PS50234"/>
    </source>
</evidence>
<accession>A0A9N8UWW7</accession>
<dbReference type="InterPro" id="IPR036465">
    <property type="entry name" value="vWFA_dom_sf"/>
</dbReference>
<evidence type="ECO:0000313" key="4">
    <source>
        <dbReference type="Proteomes" id="UP000789706"/>
    </source>
</evidence>
<feature type="compositionally biased region" description="Polar residues" evidence="1">
    <location>
        <begin position="286"/>
        <end position="296"/>
    </location>
</feature>
<feature type="domain" description="VWFA" evidence="2">
    <location>
        <begin position="1903"/>
        <end position="2127"/>
    </location>
</feature>
<dbReference type="OrthoDB" id="2414946at2759"/>
<evidence type="ECO:0000313" key="3">
    <source>
        <dbReference type="EMBL" id="CAG8434680.1"/>
    </source>
</evidence>
<proteinExistence type="predicted"/>
<feature type="compositionally biased region" description="Low complexity" evidence="1">
    <location>
        <begin position="611"/>
        <end position="625"/>
    </location>
</feature>
<dbReference type="EMBL" id="CAJVPK010000027">
    <property type="protein sequence ID" value="CAG8434680.1"/>
    <property type="molecule type" value="Genomic_DNA"/>
</dbReference>
<dbReference type="PROSITE" id="PS50234">
    <property type="entry name" value="VWFA"/>
    <property type="match status" value="1"/>
</dbReference>
<organism evidence="3 4">
    <name type="scientific">Diversispora eburnea</name>
    <dbReference type="NCBI Taxonomy" id="1213867"/>
    <lineage>
        <taxon>Eukaryota</taxon>
        <taxon>Fungi</taxon>
        <taxon>Fungi incertae sedis</taxon>
        <taxon>Mucoromycota</taxon>
        <taxon>Glomeromycotina</taxon>
        <taxon>Glomeromycetes</taxon>
        <taxon>Diversisporales</taxon>
        <taxon>Diversisporaceae</taxon>
        <taxon>Diversispora</taxon>
    </lineage>
</organism>
<dbReference type="SUPFAM" id="SSF53300">
    <property type="entry name" value="vWA-like"/>
    <property type="match status" value="1"/>
</dbReference>
<feature type="compositionally biased region" description="Low complexity" evidence="1">
    <location>
        <begin position="221"/>
        <end position="235"/>
    </location>
</feature>
<feature type="region of interest" description="Disordered" evidence="1">
    <location>
        <begin position="31"/>
        <end position="102"/>
    </location>
</feature>
<feature type="compositionally biased region" description="Polar residues" evidence="1">
    <location>
        <begin position="306"/>
        <end position="322"/>
    </location>
</feature>
<evidence type="ECO:0000256" key="1">
    <source>
        <dbReference type="SAM" id="MobiDB-lite"/>
    </source>
</evidence>
<feature type="compositionally biased region" description="Low complexity" evidence="1">
    <location>
        <begin position="163"/>
        <end position="175"/>
    </location>
</feature>
<protein>
    <submittedName>
        <fullName evidence="3">7782_t:CDS:1</fullName>
    </submittedName>
</protein>
<dbReference type="Proteomes" id="UP000789706">
    <property type="component" value="Unassembled WGS sequence"/>
</dbReference>
<feature type="compositionally biased region" description="Polar residues" evidence="1">
    <location>
        <begin position="31"/>
        <end position="59"/>
    </location>
</feature>
<sequence>MIDHGPVLSNKKLLVIAKSSPPVIINDYHASQETTDPNNSANQENLSPQDLNQSTSTNDPAPPELKYFSDPSFLNQKNLDSQNLNQSTAANPRITPGYPGSNDLQDIHGNLSSITSTLRNFKGNDQDGNRSSAPSESIYSSAPQKSNESTATGYPGGYYQDMQGNQGNLNSNLSSTPGYPKGYDQDASIKYSNVSSFVNQVNLDPQNVNKSTDHSRDYNHSNAPSKLKKSSASSPEANIIPQQTPNQKKELFSVPPGQFLPDNKPSARRDRNRSPNSKVQKHSKKSTLNESSTVSAQKRIPPVNSPLENETNFDAPSNKTNFDALRNQTNFDASLRNQTSFDTSPRNQPNFDDAPRNQPNFDVNRNRTKFDASPRNQTNFNVPRNHTNFDAPRNQPNFGAPLINQTNFDASPRNQTNFDIPINQTNFGVPLRNQNNFGAPPGNQTNFDAPSRNQTNFGAPLRNQNNFGAPPGNQTDFKPFPENQTNFNFPPGSQTNFGFPPGAFPEDQNNFNNFDAFPENQNNFDSFSGNQFNFDAPTHNFLNVDTSTESQFENSFVHTDQTDQPMELPDLSQLMNDNTFSNNKSGKFVPNFQGDSPNFFMNEDMSTPEKFSSSSFGGPSQSTYSDQESDVSDDFESSPKKNQSRQHQQILSVITKHKYYHAATSAFESRNKPSLRPGIYLLVMNPEVILPEILKKNLVKKEHKNIPLSPMVVESTNKQAFITREIIKSAVTMDRFYFTVQISSLYDELRKKLKDKALRISHGINMENLKILVINGLNMEDELLGPMNSAIEAAKKESHLKKEREVNALKNDGELIKAKAYKLLRYLYGMFESQFLSNSSDQSDSSDEGDEKSLNLEQFDKNYPGMSKKLFQTENQRTFERFVYDAFIEAIESPENNCFTIYSTFSERIEKGSSSYFFSYFNLNKIKSLFTNTNVNKMYEQAINIAKNTQDQKLIHDLLNDNFFGKYDDIKKRLVSLFYVEYSKWRNDTFPGKIKEIIPKFSDRIKEITSKFEEEFNLEKGRILEKEHERIINQIESMYTTGRIFRINNIICEKSTENAENTENDDFDLSSDEENEKEVLRAYVYFCSNFGQEASKIIELPPEFQNLECLQFSFMNKHQMHLISLDFEKRLFYSSIVKITLEKTQYRFQQRKKKNPLGRVKLALAKNNYSLIKGSNTHFKRDIKVNENIVLMGERYCILEVISDTELKIVGTFRPIESTWIDFQIEPKTKLNGFIETYRLMYEKYPIDGCVDGGQVRPLNLRVVLDISDEDEIEKYQENFEEYITEMFVELRRTTKKPATMLKKFKTYMSLMFQRFQDGALLLNDPKLFQAKLCIIIKDVPSQDKDDIVREFTLRFNSLVAQEAEDNFITKMYPSGLVILPWALFSDAAYKNLKDVKRMLDKQDARYENARTFLQNIKVIMAKLKICDWGSLDENLVQIRVANLRRFIPTAISLGIEQKDPTKELLTNYDTGLEIENPTVLISAIIEDYDQSTELLYDSDLLLYDEESNFLDLSKDLRLYFEEKIQPRVDSTNDSEWFANFEKFIKYITERRVYRVQEWFSQNVSKFPQDNSDIVIGRYSLEQEIGGDYKCPNQCIIPCEDEHDAHHCENDSACPIQCPIPDCPRRCESNDHFHAFSELLVNHFYCEEPGVCKVLVEPKKQEDAYQGLVSTFTFIRHTQVSERLKCKIKIPPNSFEHAGKHSHDENTSVHCCDVQCTLPYGHTQPLHETSHGNMIQTVFTSNDDKEFEYGGHKLKSGDQGTFVMCNLHCKDAGRHRHIDYCKNGNNCKNTKNLQHIQGKINPDPDQPKDYISHRLFWERTGFKEPYSAQEQAEFTKCDHECNDKKHRDPDSSGVPPSKSYCQLEIFHDPVDSSAPPPGNYGYVSLDGHHFNCDNPVTREATFHIVLVLDRSSSMSYSDKKPIKGANLPDPVYQNLVQKHNNRTGAVYSAVYSFLETRISTVKNNTPSNVAAPPKDIVSLILFDSSSEIIVENQKLDNSNYFMQEMLKHGPRGGTNFDMAIQKAGVVIDRHFDPLKTNIIIFCSDGECGVPENQLKQICSRNKQKGSPLYLYTILFGTDACSTSLERMKDIAKSYHPAASSGSLKCQFSKIMTEVNLVNHLTGVAESLRRHKPALLKKNV</sequence>
<dbReference type="Pfam" id="PF13519">
    <property type="entry name" value="VWA_2"/>
    <property type="match status" value="1"/>
</dbReference>
<feature type="compositionally biased region" description="Acidic residues" evidence="1">
    <location>
        <begin position="627"/>
        <end position="636"/>
    </location>
</feature>
<feature type="compositionally biased region" description="Polar residues" evidence="1">
    <location>
        <begin position="336"/>
        <end position="350"/>
    </location>
</feature>
<dbReference type="InterPro" id="IPR002035">
    <property type="entry name" value="VWF_A"/>
</dbReference>
<feature type="compositionally biased region" description="Polar residues" evidence="1">
    <location>
        <begin position="72"/>
        <end position="90"/>
    </location>
</feature>
<keyword evidence="4" id="KW-1185">Reference proteome</keyword>
<feature type="region of interest" description="Disordered" evidence="1">
    <location>
        <begin position="204"/>
        <end position="322"/>
    </location>
</feature>
<reference evidence="3" key="1">
    <citation type="submission" date="2021-06" db="EMBL/GenBank/DDBJ databases">
        <authorList>
            <person name="Kallberg Y."/>
            <person name="Tangrot J."/>
            <person name="Rosling A."/>
        </authorList>
    </citation>
    <scope>NUCLEOTIDE SEQUENCE</scope>
    <source>
        <strain evidence="3">AZ414A</strain>
    </source>
</reference>